<reference evidence="2" key="1">
    <citation type="submission" date="2024-07" db="EMBL/GenBank/DDBJ databases">
        <authorList>
            <person name="Yu S.T."/>
        </authorList>
    </citation>
    <scope>NUCLEOTIDE SEQUENCE</scope>
    <source>
        <strain evidence="2">R11</strain>
    </source>
</reference>
<dbReference type="NCBIfam" id="TIGR01764">
    <property type="entry name" value="excise"/>
    <property type="match status" value="1"/>
</dbReference>
<evidence type="ECO:0000259" key="1">
    <source>
        <dbReference type="Pfam" id="PF12728"/>
    </source>
</evidence>
<dbReference type="EMBL" id="CP163432">
    <property type="protein sequence ID" value="XDQ13859.1"/>
    <property type="molecule type" value="Genomic_DNA"/>
</dbReference>
<protein>
    <submittedName>
        <fullName evidence="2">Helix-turn-helix transcriptional regulator</fullName>
    </submittedName>
</protein>
<dbReference type="InterPro" id="IPR010093">
    <property type="entry name" value="SinI_DNA-bd"/>
</dbReference>
<name>A0AB39N6M6_9ACTN</name>
<dbReference type="SUPFAM" id="SSF46955">
    <property type="entry name" value="Putative DNA-binding domain"/>
    <property type="match status" value="1"/>
</dbReference>
<feature type="domain" description="Helix-turn-helix" evidence="1">
    <location>
        <begin position="6"/>
        <end position="55"/>
    </location>
</feature>
<sequence length="62" mass="7174">MLKKMITIEEFAEALRVSVKTVYSWNSQGVGPRYVKVGKHCRFRAADIEKWLESRTVDRCGV</sequence>
<gene>
    <name evidence="2" type="ORF">AB5J55_31580</name>
</gene>
<organism evidence="2">
    <name type="scientific">Streptomyces sp. R11</name>
    <dbReference type="NCBI Taxonomy" id="3238625"/>
    <lineage>
        <taxon>Bacteria</taxon>
        <taxon>Bacillati</taxon>
        <taxon>Actinomycetota</taxon>
        <taxon>Actinomycetes</taxon>
        <taxon>Kitasatosporales</taxon>
        <taxon>Streptomycetaceae</taxon>
        <taxon>Streptomyces</taxon>
    </lineage>
</organism>
<proteinExistence type="predicted"/>
<dbReference type="GO" id="GO:0003677">
    <property type="term" value="F:DNA binding"/>
    <property type="evidence" value="ECO:0007669"/>
    <property type="project" value="InterPro"/>
</dbReference>
<evidence type="ECO:0000313" key="2">
    <source>
        <dbReference type="EMBL" id="XDQ13859.1"/>
    </source>
</evidence>
<dbReference type="Pfam" id="PF12728">
    <property type="entry name" value="HTH_17"/>
    <property type="match status" value="1"/>
</dbReference>
<dbReference type="InterPro" id="IPR036388">
    <property type="entry name" value="WH-like_DNA-bd_sf"/>
</dbReference>
<dbReference type="Gene3D" id="1.10.10.10">
    <property type="entry name" value="Winged helix-like DNA-binding domain superfamily/Winged helix DNA-binding domain"/>
    <property type="match status" value="1"/>
</dbReference>
<dbReference type="InterPro" id="IPR009061">
    <property type="entry name" value="DNA-bd_dom_put_sf"/>
</dbReference>
<accession>A0AB39N6M6</accession>
<dbReference type="AlphaFoldDB" id="A0AB39N6M6"/>
<dbReference type="RefSeq" id="WP_369273864.1">
    <property type="nucleotide sequence ID" value="NZ_CP163432.1"/>
</dbReference>
<dbReference type="InterPro" id="IPR041657">
    <property type="entry name" value="HTH_17"/>
</dbReference>